<name>A0AAD6VMK2_9AGAR</name>
<evidence type="ECO:0000313" key="2">
    <source>
        <dbReference type="EMBL" id="KAJ7216509.1"/>
    </source>
</evidence>
<accession>A0AAD6VMK2</accession>
<evidence type="ECO:0000256" key="1">
    <source>
        <dbReference type="SAM" id="MobiDB-lite"/>
    </source>
</evidence>
<organism evidence="2 3">
    <name type="scientific">Mycena pura</name>
    <dbReference type="NCBI Taxonomy" id="153505"/>
    <lineage>
        <taxon>Eukaryota</taxon>
        <taxon>Fungi</taxon>
        <taxon>Dikarya</taxon>
        <taxon>Basidiomycota</taxon>
        <taxon>Agaricomycotina</taxon>
        <taxon>Agaricomycetes</taxon>
        <taxon>Agaricomycetidae</taxon>
        <taxon>Agaricales</taxon>
        <taxon>Marasmiineae</taxon>
        <taxon>Mycenaceae</taxon>
        <taxon>Mycena</taxon>
    </lineage>
</organism>
<gene>
    <name evidence="2" type="ORF">GGX14DRAFT_391326</name>
</gene>
<protein>
    <submittedName>
        <fullName evidence="2">Uncharacterized protein</fullName>
    </submittedName>
</protein>
<feature type="compositionally biased region" description="Acidic residues" evidence="1">
    <location>
        <begin position="164"/>
        <end position="178"/>
    </location>
</feature>
<feature type="compositionally biased region" description="Polar residues" evidence="1">
    <location>
        <begin position="152"/>
        <end position="163"/>
    </location>
</feature>
<dbReference type="Proteomes" id="UP001219525">
    <property type="component" value="Unassembled WGS sequence"/>
</dbReference>
<dbReference type="EMBL" id="JARJCW010000015">
    <property type="protein sequence ID" value="KAJ7216509.1"/>
    <property type="molecule type" value="Genomic_DNA"/>
</dbReference>
<evidence type="ECO:0000313" key="3">
    <source>
        <dbReference type="Proteomes" id="UP001219525"/>
    </source>
</evidence>
<reference evidence="2" key="1">
    <citation type="submission" date="2023-03" db="EMBL/GenBank/DDBJ databases">
        <title>Massive genome expansion in bonnet fungi (Mycena s.s.) driven by repeated elements and novel gene families across ecological guilds.</title>
        <authorList>
            <consortium name="Lawrence Berkeley National Laboratory"/>
            <person name="Harder C.B."/>
            <person name="Miyauchi S."/>
            <person name="Viragh M."/>
            <person name="Kuo A."/>
            <person name="Thoen E."/>
            <person name="Andreopoulos B."/>
            <person name="Lu D."/>
            <person name="Skrede I."/>
            <person name="Drula E."/>
            <person name="Henrissat B."/>
            <person name="Morin E."/>
            <person name="Kohler A."/>
            <person name="Barry K."/>
            <person name="LaButti K."/>
            <person name="Morin E."/>
            <person name="Salamov A."/>
            <person name="Lipzen A."/>
            <person name="Mereny Z."/>
            <person name="Hegedus B."/>
            <person name="Baldrian P."/>
            <person name="Stursova M."/>
            <person name="Weitz H."/>
            <person name="Taylor A."/>
            <person name="Grigoriev I.V."/>
            <person name="Nagy L.G."/>
            <person name="Martin F."/>
            <person name="Kauserud H."/>
        </authorList>
    </citation>
    <scope>NUCLEOTIDE SEQUENCE</scope>
    <source>
        <strain evidence="2">9144</strain>
    </source>
</reference>
<feature type="region of interest" description="Disordered" evidence="1">
    <location>
        <begin position="130"/>
        <end position="193"/>
    </location>
</feature>
<comment type="caution">
    <text evidence="2">The sequence shown here is derived from an EMBL/GenBank/DDBJ whole genome shotgun (WGS) entry which is preliminary data.</text>
</comment>
<proteinExistence type="predicted"/>
<sequence length="193" mass="21168">MGYGIFEHIVVSQRLTEPGHDPNLYHTFLILRTCVACSNWALQQVASTLEWLYQGPQYGLTLDQGLQYLDQSSQAMSLDQGSQYSYQGSQCRWASETTPGQGKVLAPASVEYAPPDDMVREEPTEKLSCRTLLGRGPPPLCPSQKHLAPLPSQESGSGSQDYSNLDEEYEEEGQDGDGDCSTGRENPHGGQVP</sequence>
<keyword evidence="3" id="KW-1185">Reference proteome</keyword>
<dbReference type="AlphaFoldDB" id="A0AAD6VMK2"/>